<comment type="caution">
    <text evidence="2">The sequence shown here is derived from an EMBL/GenBank/DDBJ whole genome shotgun (WGS) entry which is preliminary data.</text>
</comment>
<reference evidence="2 3" key="1">
    <citation type="journal article" date="2019" name="Commun. Biol.">
        <title>The bagworm genome reveals a unique fibroin gene that provides high tensile strength.</title>
        <authorList>
            <person name="Kono N."/>
            <person name="Nakamura H."/>
            <person name="Ohtoshi R."/>
            <person name="Tomita M."/>
            <person name="Numata K."/>
            <person name="Arakawa K."/>
        </authorList>
    </citation>
    <scope>NUCLEOTIDE SEQUENCE [LARGE SCALE GENOMIC DNA]</scope>
</reference>
<name>A0A4C1TZE3_EUMVA</name>
<dbReference type="AlphaFoldDB" id="A0A4C1TZE3"/>
<proteinExistence type="predicted"/>
<gene>
    <name evidence="2" type="ORF">EVAR_15780_1</name>
</gene>
<keyword evidence="3" id="KW-1185">Reference proteome</keyword>
<protein>
    <submittedName>
        <fullName evidence="2">Uncharacterized protein</fullName>
    </submittedName>
</protein>
<evidence type="ECO:0000313" key="2">
    <source>
        <dbReference type="EMBL" id="GBP19432.1"/>
    </source>
</evidence>
<dbReference type="Proteomes" id="UP000299102">
    <property type="component" value="Unassembled WGS sequence"/>
</dbReference>
<feature type="region of interest" description="Disordered" evidence="1">
    <location>
        <begin position="60"/>
        <end position="88"/>
    </location>
</feature>
<accession>A0A4C1TZE3</accession>
<sequence length="127" mass="14581">MMYVGARFARSFNSKHFVLDTKKFRKFPSKHAKIKIPRPGRSKIYHAVCSESRSGYLSENRFPKSIAGRAGDQEKNSTRRKQTKEPSARLNRRGLCYCSTLRISFAFEISTTGETLSRSPPIRSFSR</sequence>
<evidence type="ECO:0000256" key="1">
    <source>
        <dbReference type="SAM" id="MobiDB-lite"/>
    </source>
</evidence>
<evidence type="ECO:0000313" key="3">
    <source>
        <dbReference type="Proteomes" id="UP000299102"/>
    </source>
</evidence>
<organism evidence="2 3">
    <name type="scientific">Eumeta variegata</name>
    <name type="common">Bagworm moth</name>
    <name type="synonym">Eumeta japonica</name>
    <dbReference type="NCBI Taxonomy" id="151549"/>
    <lineage>
        <taxon>Eukaryota</taxon>
        <taxon>Metazoa</taxon>
        <taxon>Ecdysozoa</taxon>
        <taxon>Arthropoda</taxon>
        <taxon>Hexapoda</taxon>
        <taxon>Insecta</taxon>
        <taxon>Pterygota</taxon>
        <taxon>Neoptera</taxon>
        <taxon>Endopterygota</taxon>
        <taxon>Lepidoptera</taxon>
        <taxon>Glossata</taxon>
        <taxon>Ditrysia</taxon>
        <taxon>Tineoidea</taxon>
        <taxon>Psychidae</taxon>
        <taxon>Oiketicinae</taxon>
        <taxon>Eumeta</taxon>
    </lineage>
</organism>
<dbReference type="EMBL" id="BGZK01000108">
    <property type="protein sequence ID" value="GBP19432.1"/>
    <property type="molecule type" value="Genomic_DNA"/>
</dbReference>
<feature type="compositionally biased region" description="Basic and acidic residues" evidence="1">
    <location>
        <begin position="71"/>
        <end position="87"/>
    </location>
</feature>